<dbReference type="EMBL" id="UOFO01000085">
    <property type="protein sequence ID" value="VAW86041.1"/>
    <property type="molecule type" value="Genomic_DNA"/>
</dbReference>
<proteinExistence type="predicted"/>
<dbReference type="AlphaFoldDB" id="A0A3B0Z2Y9"/>
<sequence>MKAKNIMNLQGLTASDEQLFPLTNDQKTELDSYSVDPDAGDSWVNVKNRMSNHLVNKS</sequence>
<evidence type="ECO:0000313" key="1">
    <source>
        <dbReference type="EMBL" id="VAW86041.1"/>
    </source>
</evidence>
<gene>
    <name evidence="1" type="ORF">MNBD_GAMMA16-1733</name>
</gene>
<name>A0A3B0Z2Y9_9ZZZZ</name>
<protein>
    <submittedName>
        <fullName evidence="1">Uncharacterized protein</fullName>
    </submittedName>
</protein>
<organism evidence="1">
    <name type="scientific">hydrothermal vent metagenome</name>
    <dbReference type="NCBI Taxonomy" id="652676"/>
    <lineage>
        <taxon>unclassified sequences</taxon>
        <taxon>metagenomes</taxon>
        <taxon>ecological metagenomes</taxon>
    </lineage>
</organism>
<accession>A0A3B0Z2Y9</accession>
<reference evidence="1" key="1">
    <citation type="submission" date="2018-06" db="EMBL/GenBank/DDBJ databases">
        <authorList>
            <person name="Zhirakovskaya E."/>
        </authorList>
    </citation>
    <scope>NUCLEOTIDE SEQUENCE</scope>
</reference>